<dbReference type="InterPro" id="IPR051685">
    <property type="entry name" value="Ycf3/AcsC/BcsC/TPR_MFPF"/>
</dbReference>
<feature type="repeat" description="TPR" evidence="3">
    <location>
        <begin position="230"/>
        <end position="263"/>
    </location>
</feature>
<dbReference type="EMBL" id="RQVQ01000004">
    <property type="protein sequence ID" value="RRJ92661.1"/>
    <property type="molecule type" value="Genomic_DNA"/>
</dbReference>
<organism evidence="5 6">
    <name type="scientific">Paenimyroides tangerinum</name>
    <dbReference type="NCBI Taxonomy" id="2488728"/>
    <lineage>
        <taxon>Bacteria</taxon>
        <taxon>Pseudomonadati</taxon>
        <taxon>Bacteroidota</taxon>
        <taxon>Flavobacteriia</taxon>
        <taxon>Flavobacteriales</taxon>
        <taxon>Flavobacteriaceae</taxon>
        <taxon>Paenimyroides</taxon>
    </lineage>
</organism>
<keyword evidence="1" id="KW-0677">Repeat</keyword>
<keyword evidence="4" id="KW-0732">Signal</keyword>
<gene>
    <name evidence="5" type="ORF">EG240_02435</name>
</gene>
<dbReference type="AlphaFoldDB" id="A0A3P3WBU9"/>
<feature type="signal peptide" evidence="4">
    <location>
        <begin position="1"/>
        <end position="21"/>
    </location>
</feature>
<evidence type="ECO:0008006" key="7">
    <source>
        <dbReference type="Google" id="ProtNLM"/>
    </source>
</evidence>
<reference evidence="5 6" key="1">
    <citation type="submission" date="2018-11" db="EMBL/GenBank/DDBJ databases">
        <title>Flavobacterium sp. nov., YIM 102701-2 draft genome.</title>
        <authorList>
            <person name="Li G."/>
            <person name="Jiang Y."/>
        </authorList>
    </citation>
    <scope>NUCLEOTIDE SEQUENCE [LARGE SCALE GENOMIC DNA]</scope>
    <source>
        <strain evidence="5 6">YIM 102701-2</strain>
    </source>
</reference>
<dbReference type="InterPro" id="IPR019734">
    <property type="entry name" value="TPR_rpt"/>
</dbReference>
<evidence type="ECO:0000256" key="4">
    <source>
        <dbReference type="SAM" id="SignalP"/>
    </source>
</evidence>
<dbReference type="Pfam" id="PF13181">
    <property type="entry name" value="TPR_8"/>
    <property type="match status" value="2"/>
</dbReference>
<evidence type="ECO:0000313" key="5">
    <source>
        <dbReference type="EMBL" id="RRJ92661.1"/>
    </source>
</evidence>
<evidence type="ECO:0000256" key="1">
    <source>
        <dbReference type="ARBA" id="ARBA00022737"/>
    </source>
</evidence>
<evidence type="ECO:0000256" key="3">
    <source>
        <dbReference type="PROSITE-ProRule" id="PRU00339"/>
    </source>
</evidence>
<dbReference type="RefSeq" id="WP_125017046.1">
    <property type="nucleotide sequence ID" value="NZ_RQVQ01000004.1"/>
</dbReference>
<evidence type="ECO:0000313" key="6">
    <source>
        <dbReference type="Proteomes" id="UP000275719"/>
    </source>
</evidence>
<protein>
    <recommendedName>
        <fullName evidence="7">Tetratricopeptide repeat protein</fullName>
    </recommendedName>
</protein>
<proteinExistence type="predicted"/>
<dbReference type="PANTHER" id="PTHR44943">
    <property type="entry name" value="CELLULOSE SYNTHASE OPERON PROTEIN C"/>
    <property type="match status" value="1"/>
</dbReference>
<dbReference type="SMART" id="SM00028">
    <property type="entry name" value="TPR"/>
    <property type="match status" value="4"/>
</dbReference>
<dbReference type="OrthoDB" id="1149028at2"/>
<feature type="repeat" description="TPR" evidence="3">
    <location>
        <begin position="298"/>
        <end position="331"/>
    </location>
</feature>
<accession>A0A3P3WBU9</accession>
<dbReference type="Proteomes" id="UP000275719">
    <property type="component" value="Unassembled WGS sequence"/>
</dbReference>
<feature type="chain" id="PRO_5018298263" description="Tetratricopeptide repeat protein" evidence="4">
    <location>
        <begin position="22"/>
        <end position="412"/>
    </location>
</feature>
<dbReference type="SUPFAM" id="SSF48452">
    <property type="entry name" value="TPR-like"/>
    <property type="match status" value="2"/>
</dbReference>
<name>A0A3P3WBU9_9FLAO</name>
<dbReference type="PROSITE" id="PS50005">
    <property type="entry name" value="TPR"/>
    <property type="match status" value="2"/>
</dbReference>
<dbReference type="InterPro" id="IPR011990">
    <property type="entry name" value="TPR-like_helical_dom_sf"/>
</dbReference>
<keyword evidence="6" id="KW-1185">Reference proteome</keyword>
<comment type="caution">
    <text evidence="5">The sequence shown here is derived from an EMBL/GenBank/DDBJ whole genome shotgun (WGS) entry which is preliminary data.</text>
</comment>
<dbReference type="Gene3D" id="1.25.40.10">
    <property type="entry name" value="Tetratricopeptide repeat domain"/>
    <property type="match status" value="2"/>
</dbReference>
<dbReference type="PANTHER" id="PTHR44943:SF4">
    <property type="entry name" value="TPR REPEAT-CONTAINING PROTEIN MJ0798"/>
    <property type="match status" value="1"/>
</dbReference>
<evidence type="ECO:0000256" key="2">
    <source>
        <dbReference type="ARBA" id="ARBA00022803"/>
    </source>
</evidence>
<sequence>MKNKFFAISIALVSLSATAQKAELKEASKLVDKKNFSEARVALEKVEPLLGSANDEQKAEYYFLIGQTALNLAATQDQEKNVVKAVEAFKKVTEIEKASKNNKYSAKAEPITTLLLAQIVNEAVADNTKGKFKDASRKFDLGYQLSPKDTVYLYYAASTAISANDYDFAESKYKELVNLNYDGKTVYYTAVEKANGAVQSFGNDKKMRDLLVRQGTHVQPKTVTEPSQRGEILKNLSLILMNKENYSEAEQYITKAYQNNPDDNDVLMSLLNLYSQTNRNDKFVEIANAALAKNPINALLNYNLGIIASNENKDDVAKNYFQKAIQIDPKLENAYLGLANLTLKKDTEITNEMNNTGTSNAGQQKFKALKQQKIGIYKEALEFLKQAKSINSQNESINSLMDEIQLYLDSEK</sequence>
<keyword evidence="2 3" id="KW-0802">TPR repeat</keyword>